<keyword evidence="1" id="KW-0812">Transmembrane</keyword>
<comment type="caution">
    <text evidence="2">The sequence shown here is derived from an EMBL/GenBank/DDBJ whole genome shotgun (WGS) entry which is preliminary data.</text>
</comment>
<gene>
    <name evidence="2" type="ORF">KEF29_26415</name>
</gene>
<dbReference type="AlphaFoldDB" id="A0A941FD90"/>
<evidence type="ECO:0000313" key="2">
    <source>
        <dbReference type="EMBL" id="MBR8641739.1"/>
    </source>
</evidence>
<feature type="transmembrane region" description="Helical" evidence="1">
    <location>
        <begin position="216"/>
        <end position="234"/>
    </location>
</feature>
<reference evidence="2 3" key="1">
    <citation type="submission" date="2021-04" db="EMBL/GenBank/DDBJ databases">
        <title>Characterization of the biosynthetic gene cluster of new lipopeptides with antitumor activity in the genome of the marine Streptomyces PHM034.</title>
        <authorList>
            <person name="Ceniceros A."/>
            <person name="Canedo L."/>
            <person name="Mendez C."/>
            <person name="Olano C."/>
            <person name="Schleissner C."/>
            <person name="Cuevas C."/>
            <person name="De La Calle F."/>
            <person name="Salas J.A."/>
        </authorList>
    </citation>
    <scope>NUCLEOTIDE SEQUENCE [LARGE SCALE GENOMIC DNA]</scope>
    <source>
        <strain evidence="2 3">PHM034</strain>
    </source>
</reference>
<accession>A0A941FD90</accession>
<organism evidence="2 3">
    <name type="scientific">Streptomyces tuirus</name>
    <dbReference type="NCBI Taxonomy" id="68278"/>
    <lineage>
        <taxon>Bacteria</taxon>
        <taxon>Bacillati</taxon>
        <taxon>Actinomycetota</taxon>
        <taxon>Actinomycetes</taxon>
        <taxon>Kitasatosporales</taxon>
        <taxon>Streptomycetaceae</taxon>
        <taxon>Streptomyces</taxon>
    </lineage>
</organism>
<name>A0A941FD90_9ACTN</name>
<evidence type="ECO:0000256" key="1">
    <source>
        <dbReference type="SAM" id="Phobius"/>
    </source>
</evidence>
<sequence length="260" mass="27845">MATTPEVRETSPQLLRVDPLALAGLSRALLSFAEGQRRMQANLDMAGLSRALLSFAEGQRRMQANLDMAGLSRALLSFAEGQRRMQANLDMTGLSRALLSFAEGQRRMQANLRLTVGAADLSQLLSTVEGLRTLSQAQLTTAAAAVEESYRATAAGDVPEELVAELVDTVRDFTTSEAIEYLPVEVSRKQFALYVGAVIMTSLMTVTFSNETAAGILGKFLELSGLVALVMVVAEKAHDRVTGTTTEADSDGVSDIPEDS</sequence>
<dbReference type="Proteomes" id="UP000682308">
    <property type="component" value="Unassembled WGS sequence"/>
</dbReference>
<keyword evidence="3" id="KW-1185">Reference proteome</keyword>
<dbReference type="EMBL" id="JAGTPG010000002">
    <property type="protein sequence ID" value="MBR8641739.1"/>
    <property type="molecule type" value="Genomic_DNA"/>
</dbReference>
<protein>
    <submittedName>
        <fullName evidence="2">Uncharacterized protein</fullName>
    </submittedName>
</protein>
<keyword evidence="1" id="KW-1133">Transmembrane helix</keyword>
<keyword evidence="1" id="KW-0472">Membrane</keyword>
<proteinExistence type="predicted"/>
<feature type="transmembrane region" description="Helical" evidence="1">
    <location>
        <begin position="191"/>
        <end position="210"/>
    </location>
</feature>
<evidence type="ECO:0000313" key="3">
    <source>
        <dbReference type="Proteomes" id="UP000682308"/>
    </source>
</evidence>